<proteinExistence type="predicted"/>
<accession>A0AAP9VR38</accession>
<evidence type="ECO:0000313" key="3">
    <source>
        <dbReference type="Proteomes" id="UP000516316"/>
    </source>
</evidence>
<evidence type="ECO:0000256" key="1">
    <source>
        <dbReference type="SAM" id="Phobius"/>
    </source>
</evidence>
<feature type="transmembrane region" description="Helical" evidence="1">
    <location>
        <begin position="148"/>
        <end position="170"/>
    </location>
</feature>
<reference evidence="2 3" key="1">
    <citation type="submission" date="2020-09" db="EMBL/GenBank/DDBJ databases">
        <title>The Genome Sequence of Pseudomonas chlororaphis strain Qlu-1 - A phenazine-derivative-producing strain.</title>
        <authorList>
            <person name="Li L."/>
            <person name="Liu K."/>
        </authorList>
    </citation>
    <scope>NUCLEOTIDE SEQUENCE [LARGE SCALE GENOMIC DNA]</scope>
    <source>
        <strain evidence="3">qlu-1</strain>
    </source>
</reference>
<feature type="transmembrane region" description="Helical" evidence="1">
    <location>
        <begin position="92"/>
        <end position="113"/>
    </location>
</feature>
<keyword evidence="1" id="KW-1133">Transmembrane helix</keyword>
<organism evidence="2 3">
    <name type="scientific">Pseudomonas chlororaphis</name>
    <dbReference type="NCBI Taxonomy" id="587753"/>
    <lineage>
        <taxon>Bacteria</taxon>
        <taxon>Pseudomonadati</taxon>
        <taxon>Pseudomonadota</taxon>
        <taxon>Gammaproteobacteria</taxon>
        <taxon>Pseudomonadales</taxon>
        <taxon>Pseudomonadaceae</taxon>
        <taxon>Pseudomonas</taxon>
    </lineage>
</organism>
<sequence length="253" mass="27810">MNAKVEDIVNNQDKTAKSTIPWGMIGSIILAITAPFFYLNGKAYHDGYLGYFKLEPSMFPLDTSATFVTAVVAWFHAMTGGMQGGLKFIGQHWPWVSTTGLAIILAFGLLNYLRARLTSNINRKRQAENKSQTPAPNPSLLRELGKCLFYLVFLNYGIFSVMFLISFILMTTITPFMFVGQKSAADDLQDGFKDSPLVTLTDPSGAKGTYRLMQCSAAFCALYADGKAITVPVTALNWAVSDLSERLPKATSE</sequence>
<dbReference type="Proteomes" id="UP000516316">
    <property type="component" value="Chromosome"/>
</dbReference>
<feature type="transmembrane region" description="Helical" evidence="1">
    <location>
        <begin position="59"/>
        <end position="77"/>
    </location>
</feature>
<evidence type="ECO:0000313" key="2">
    <source>
        <dbReference type="EMBL" id="QNR45660.1"/>
    </source>
</evidence>
<feature type="transmembrane region" description="Helical" evidence="1">
    <location>
        <begin position="20"/>
        <end position="39"/>
    </location>
</feature>
<name>A0AAP9VR38_9PSED</name>
<gene>
    <name evidence="2" type="ORF">HLB40_18445</name>
</gene>
<dbReference type="EMBL" id="CP061079">
    <property type="protein sequence ID" value="QNR45660.1"/>
    <property type="molecule type" value="Genomic_DNA"/>
</dbReference>
<dbReference type="GeneID" id="61651387"/>
<dbReference type="AlphaFoldDB" id="A0AAP9VR38"/>
<dbReference type="RefSeq" id="WP_155499997.1">
    <property type="nucleotide sequence ID" value="NZ_CP025309.1"/>
</dbReference>
<protein>
    <submittedName>
        <fullName evidence="2">Uncharacterized protein</fullName>
    </submittedName>
</protein>
<keyword evidence="1" id="KW-0812">Transmembrane</keyword>
<keyword evidence="1" id="KW-0472">Membrane</keyword>